<dbReference type="SUPFAM" id="SSF48452">
    <property type="entry name" value="TPR-like"/>
    <property type="match status" value="1"/>
</dbReference>
<dbReference type="AlphaFoldDB" id="A0A953HYS0"/>
<dbReference type="RefSeq" id="WP_043714277.1">
    <property type="nucleotide sequence ID" value="NZ_PIUK01000014.1"/>
</dbReference>
<dbReference type="Gene3D" id="1.25.40.10">
    <property type="entry name" value="Tetratricopeptide repeat domain"/>
    <property type="match status" value="1"/>
</dbReference>
<dbReference type="InterPro" id="IPR011990">
    <property type="entry name" value="TPR-like_helical_dom_sf"/>
</dbReference>
<name>A0A953HYS0_SYMTR</name>
<protein>
    <submittedName>
        <fullName evidence="1">Uncharacterized protein</fullName>
    </submittedName>
</protein>
<reference evidence="1" key="1">
    <citation type="submission" date="2017-11" db="EMBL/GenBank/DDBJ databases">
        <title>Three new genomes from thermophilic consortium.</title>
        <authorList>
            <person name="Quaggio R."/>
            <person name="Amgarten D."/>
            <person name="Setubal J.C."/>
        </authorList>
    </citation>
    <scope>NUCLEOTIDE SEQUENCE</scope>
    <source>
        <strain evidence="1">ZCTH01-B2</strain>
    </source>
</reference>
<comment type="caution">
    <text evidence="1">The sequence shown here is derived from an EMBL/GenBank/DDBJ whole genome shotgun (WGS) entry which is preliminary data.</text>
</comment>
<evidence type="ECO:0000313" key="1">
    <source>
        <dbReference type="EMBL" id="MBY6275132.1"/>
    </source>
</evidence>
<sequence>MVDALTRLLEEGRYARCLFAAEQIMEQGGLSSVEQAGIHLIMSRCRLLLQDAPGAVLSGLSAVKLAEQEREYDLLGRALLALGAAHAAMQQFEQALSCFQRYFTYRAYYRDAARLEGAAWKSLGITYQRMLQPKQAVHALEAARTWFGGRQMEHGVFTTTHDLINVYLYLAKEDRSLRRPVRRLLIEQRGIAARRPTEPYYAGTYLLDLAAWLASGGYYGRAAAAAVRALFVHRDDPAHACHCYLLLARCELQLGEAHKALTFALAAQNEAVMAGRPELEQLAADALDEVVQREGVEILRHLDAAYQASARFPEEMPTVPLLRRDLQ</sequence>
<organism evidence="1 2">
    <name type="scientific">Symbiobacterium thermophilum</name>
    <dbReference type="NCBI Taxonomy" id="2734"/>
    <lineage>
        <taxon>Bacteria</taxon>
        <taxon>Bacillati</taxon>
        <taxon>Bacillota</taxon>
        <taxon>Clostridia</taxon>
        <taxon>Eubacteriales</taxon>
        <taxon>Symbiobacteriaceae</taxon>
        <taxon>Symbiobacterium</taxon>
    </lineage>
</organism>
<evidence type="ECO:0000313" key="2">
    <source>
        <dbReference type="Proteomes" id="UP000732377"/>
    </source>
</evidence>
<proteinExistence type="predicted"/>
<dbReference type="EMBL" id="PIUK01000014">
    <property type="protein sequence ID" value="MBY6275132.1"/>
    <property type="molecule type" value="Genomic_DNA"/>
</dbReference>
<dbReference type="Proteomes" id="UP000732377">
    <property type="component" value="Unassembled WGS sequence"/>
</dbReference>
<accession>A0A953HYS0</accession>
<gene>
    <name evidence="1" type="ORF">CWE10_02795</name>
</gene>